<gene>
    <name evidence="3" type="ORF">AWR36_014735</name>
</gene>
<dbReference type="Pfam" id="PF09925">
    <property type="entry name" value="DUF2157"/>
    <property type="match status" value="1"/>
</dbReference>
<evidence type="ECO:0000313" key="4">
    <source>
        <dbReference type="Proteomes" id="UP000218427"/>
    </source>
</evidence>
<organism evidence="3 4">
    <name type="scientific">Microbulbifer flavimaris</name>
    <dbReference type="NCBI Taxonomy" id="1781068"/>
    <lineage>
        <taxon>Bacteria</taxon>
        <taxon>Pseudomonadati</taxon>
        <taxon>Pseudomonadota</taxon>
        <taxon>Gammaproteobacteria</taxon>
        <taxon>Cellvibrionales</taxon>
        <taxon>Microbulbiferaceae</taxon>
        <taxon>Microbulbifer</taxon>
    </lineage>
</organism>
<feature type="transmembrane region" description="Helical" evidence="1">
    <location>
        <begin position="269"/>
        <end position="290"/>
    </location>
</feature>
<evidence type="ECO:0000259" key="2">
    <source>
        <dbReference type="Pfam" id="PF09925"/>
    </source>
</evidence>
<reference evidence="3" key="1">
    <citation type="submission" date="2017-08" db="EMBL/GenBank/DDBJ databases">
        <title>Microbulbifer marisrubri sp. nov., a halophilic alphaproteobacterium isolated from marine sediment of the Yellow Sea, China.</title>
        <authorList>
            <person name="Zhang G."/>
            <person name="Xiong Q."/>
        </authorList>
    </citation>
    <scope>NUCLEOTIDE SEQUENCE [LARGE SCALE GENOMIC DNA]</scope>
    <source>
        <strain evidence="3">WRN-8</strain>
    </source>
</reference>
<evidence type="ECO:0000313" key="3">
    <source>
        <dbReference type="EMBL" id="PCO04324.1"/>
    </source>
</evidence>
<protein>
    <submittedName>
        <fullName evidence="3">DUF2157 domain-containing protein</fullName>
    </submittedName>
</protein>
<accession>A0ABX4HY88</accession>
<keyword evidence="1" id="KW-0472">Membrane</keyword>
<feature type="transmembrane region" description="Helical" evidence="1">
    <location>
        <begin position="203"/>
        <end position="220"/>
    </location>
</feature>
<proteinExistence type="predicted"/>
<evidence type="ECO:0000256" key="1">
    <source>
        <dbReference type="SAM" id="Phobius"/>
    </source>
</evidence>
<feature type="transmembrane region" description="Helical" evidence="1">
    <location>
        <begin position="353"/>
        <end position="374"/>
    </location>
</feature>
<feature type="transmembrane region" description="Helical" evidence="1">
    <location>
        <begin position="107"/>
        <end position="127"/>
    </location>
</feature>
<keyword evidence="1" id="KW-1133">Transmembrane helix</keyword>
<feature type="transmembrane region" description="Helical" evidence="1">
    <location>
        <begin position="240"/>
        <end position="257"/>
    </location>
</feature>
<feature type="transmembrane region" description="Helical" evidence="1">
    <location>
        <begin position="83"/>
        <end position="101"/>
    </location>
</feature>
<comment type="caution">
    <text evidence="3">The sequence shown here is derived from an EMBL/GenBank/DDBJ whole genome shotgun (WGS) entry which is preliminary data.</text>
</comment>
<keyword evidence="4" id="KW-1185">Reference proteome</keyword>
<feature type="domain" description="DUF2157" evidence="2">
    <location>
        <begin position="17"/>
        <end position="159"/>
    </location>
</feature>
<dbReference type="Proteomes" id="UP000218427">
    <property type="component" value="Unassembled WGS sequence"/>
</dbReference>
<feature type="transmembrane region" description="Helical" evidence="1">
    <location>
        <begin position="407"/>
        <end position="428"/>
    </location>
</feature>
<sequence length="438" mass="48774">MRLIRLLKGELAREAAEWVEEGLISDAQAEGICRRYGADYHAINSRAQGYAVLVGLAYLFLGLALITVLGANWEEIPRALRMGGLVLLTVSTHLAAILRYVHGDRRAGIGLMLLGNLFYGASIILIAQIYHLGEHMPDGLFWWALGCLPFALITRNPWLCLQANLLALVWFLLEVFNGYLPGLFPLFFLSSAYVLWRGPQSALLMLVAVASAGLWVEYGLSWLWGDGASGLLFDIHPENLFVAAGLFLLLFAFSHWLSQRQDSKPRDYAALLSIWSLRFALLFMLVMSFARPWRALLEYDWQHQLGLWTVQLLLGAATLWLAYRAGRLLSVALLFAALLIVQIALIFDGNPDHAVAFQLVANFALLGTGIWLIVRGITNGISHYFFLGVTAILATAFLRYVDLIGDYLGGAALFTLFALLLMLAARFWRRVREGEGSL</sequence>
<dbReference type="EMBL" id="LRFG02000006">
    <property type="protein sequence ID" value="PCO04324.1"/>
    <property type="molecule type" value="Genomic_DNA"/>
</dbReference>
<keyword evidence="1" id="KW-0812">Transmembrane</keyword>
<feature type="transmembrane region" description="Helical" evidence="1">
    <location>
        <begin position="50"/>
        <end position="71"/>
    </location>
</feature>
<feature type="transmembrane region" description="Helical" evidence="1">
    <location>
        <begin position="305"/>
        <end position="323"/>
    </location>
</feature>
<feature type="transmembrane region" description="Helical" evidence="1">
    <location>
        <begin position="178"/>
        <end position="196"/>
    </location>
</feature>
<feature type="transmembrane region" description="Helical" evidence="1">
    <location>
        <begin position="328"/>
        <end position="347"/>
    </location>
</feature>
<dbReference type="InterPro" id="IPR018677">
    <property type="entry name" value="DUF2157"/>
</dbReference>
<dbReference type="RefSeq" id="WP_067086674.1">
    <property type="nucleotide sequence ID" value="NZ_LRFG02000006.1"/>
</dbReference>
<name>A0ABX4HY88_9GAMM</name>
<feature type="transmembrane region" description="Helical" evidence="1">
    <location>
        <begin position="381"/>
        <end position="401"/>
    </location>
</feature>